<gene>
    <name evidence="1" type="ORF">SAMN02982997_01688</name>
</gene>
<reference evidence="1 2" key="1">
    <citation type="submission" date="2016-10" db="EMBL/GenBank/DDBJ databases">
        <authorList>
            <person name="Varghese N."/>
            <person name="Submissions S."/>
        </authorList>
    </citation>
    <scope>NUCLEOTIDE SEQUENCE [LARGE SCALE GENOMIC DNA]</scope>
    <source>
        <strain evidence="1 2">ATCC 33218</strain>
    </source>
</reference>
<sequence>MKDKSILLVEDNVKLANYLKESLQEANYDVSIEKRGDRGCLSHHP</sequence>
<organism evidence="1 2">
    <name type="scientific">Legionella micdadei</name>
    <name type="common">Tatlockia micdadei</name>
    <dbReference type="NCBI Taxonomy" id="451"/>
    <lineage>
        <taxon>Bacteria</taxon>
        <taxon>Pseudomonadati</taxon>
        <taxon>Pseudomonadota</taxon>
        <taxon>Gammaproteobacteria</taxon>
        <taxon>Legionellales</taxon>
        <taxon>Legionellaceae</taxon>
        <taxon>Legionella</taxon>
    </lineage>
</organism>
<dbReference type="SUPFAM" id="SSF52172">
    <property type="entry name" value="CheY-like"/>
    <property type="match status" value="1"/>
</dbReference>
<evidence type="ECO:0000313" key="1">
    <source>
        <dbReference type="EMBL" id="SCY43913.1"/>
    </source>
</evidence>
<dbReference type="EMBL" id="FMVN01000008">
    <property type="protein sequence ID" value="SCY43913.1"/>
    <property type="molecule type" value="Genomic_DNA"/>
</dbReference>
<evidence type="ECO:0000313" key="2">
    <source>
        <dbReference type="Proteomes" id="UP000182998"/>
    </source>
</evidence>
<accession>A0A1G5FXC5</accession>
<name>A0A1G5FXC5_LEGMI</name>
<dbReference type="RefSeq" id="WP_238581732.1">
    <property type="nucleotide sequence ID" value="NZ_FMVN01000008.1"/>
</dbReference>
<protein>
    <submittedName>
        <fullName evidence="1">Two-component system, OmpR family, response regulator RstA</fullName>
    </submittedName>
</protein>
<dbReference type="Gene3D" id="3.40.50.2300">
    <property type="match status" value="1"/>
</dbReference>
<proteinExistence type="predicted"/>
<keyword evidence="2" id="KW-1185">Reference proteome</keyword>
<dbReference type="InterPro" id="IPR011006">
    <property type="entry name" value="CheY-like_superfamily"/>
</dbReference>
<comment type="caution">
    <text evidence="1">The sequence shown here is derived from an EMBL/GenBank/DDBJ whole genome shotgun (WGS) entry which is preliminary data.</text>
</comment>
<dbReference type="Proteomes" id="UP000182998">
    <property type="component" value="Unassembled WGS sequence"/>
</dbReference>